<reference evidence="9" key="2">
    <citation type="submission" date="2020-04" db="EMBL/GenBank/DDBJ databases">
        <authorList>
            <consortium name="NCBI Genome Project"/>
        </authorList>
    </citation>
    <scope>NUCLEOTIDE SEQUENCE</scope>
    <source>
        <strain evidence="9">CBS 304.34</strain>
    </source>
</reference>
<organism evidence="7">
    <name type="scientific">Mytilinidion resinicola</name>
    <dbReference type="NCBI Taxonomy" id="574789"/>
    <lineage>
        <taxon>Eukaryota</taxon>
        <taxon>Fungi</taxon>
        <taxon>Dikarya</taxon>
        <taxon>Ascomycota</taxon>
        <taxon>Pezizomycotina</taxon>
        <taxon>Dothideomycetes</taxon>
        <taxon>Pleosporomycetidae</taxon>
        <taxon>Mytilinidiales</taxon>
        <taxon>Mytilinidiaceae</taxon>
        <taxon>Mytilinidion</taxon>
    </lineage>
</organism>
<evidence type="ECO:0000256" key="2">
    <source>
        <dbReference type="ARBA" id="ARBA00022692"/>
    </source>
</evidence>
<evidence type="ECO:0000256" key="3">
    <source>
        <dbReference type="ARBA" id="ARBA00022989"/>
    </source>
</evidence>
<comment type="subcellular location">
    <subcellularLocation>
        <location evidence="1">Membrane</location>
        <topology evidence="1">Multi-pass membrane protein</topology>
    </subcellularLocation>
</comment>
<dbReference type="PANTHER" id="PTHR43341:SF39">
    <property type="entry name" value="AMINO ACID TRANSPORTER (EUROFUNG)-RELATED"/>
    <property type="match status" value="1"/>
</dbReference>
<feature type="transmembrane region" description="Helical" evidence="5">
    <location>
        <begin position="294"/>
        <end position="315"/>
    </location>
</feature>
<reference evidence="7 9" key="1">
    <citation type="journal article" date="2020" name="Stud. Mycol.">
        <title>101 Dothideomycetes genomes: a test case for predicting lifestyles and emergence of pathogens.</title>
        <authorList>
            <person name="Haridas S."/>
            <person name="Albert R."/>
            <person name="Binder M."/>
            <person name="Bloem J."/>
            <person name="Labutti K."/>
            <person name="Salamov A."/>
            <person name="Andreopoulos B."/>
            <person name="Baker S."/>
            <person name="Barry K."/>
            <person name="Bills G."/>
            <person name="Bluhm B."/>
            <person name="Cannon C."/>
            <person name="Castanera R."/>
            <person name="Culley D."/>
            <person name="Daum C."/>
            <person name="Ezra D."/>
            <person name="Gonzalez J."/>
            <person name="Henrissat B."/>
            <person name="Kuo A."/>
            <person name="Liang C."/>
            <person name="Lipzen A."/>
            <person name="Lutzoni F."/>
            <person name="Magnuson J."/>
            <person name="Mondo S."/>
            <person name="Nolan M."/>
            <person name="Ohm R."/>
            <person name="Pangilinan J."/>
            <person name="Park H.-J."/>
            <person name="Ramirez L."/>
            <person name="Alfaro M."/>
            <person name="Sun H."/>
            <person name="Tritt A."/>
            <person name="Yoshinaga Y."/>
            <person name="Zwiers L.-H."/>
            <person name="Turgeon B."/>
            <person name="Goodwin S."/>
            <person name="Spatafora J."/>
            <person name="Crous P."/>
            <person name="Grigoriev I."/>
        </authorList>
    </citation>
    <scope>NUCLEOTIDE SEQUENCE</scope>
    <source>
        <strain evidence="7 9">CBS 304.34</strain>
    </source>
</reference>
<dbReference type="PANTHER" id="PTHR43341">
    <property type="entry name" value="AMINO ACID PERMEASE"/>
    <property type="match status" value="1"/>
</dbReference>
<dbReference type="GeneID" id="54466538"/>
<feature type="domain" description="Amino acid permease/ SLC12A" evidence="6">
    <location>
        <begin position="62"/>
        <end position="331"/>
    </location>
</feature>
<accession>A0A6A6YKW8</accession>
<feature type="transmembrane region" description="Helical" evidence="5">
    <location>
        <begin position="171"/>
        <end position="191"/>
    </location>
</feature>
<name>A0A6A6YKW8_9PEZI</name>
<dbReference type="GO" id="GO:0016020">
    <property type="term" value="C:membrane"/>
    <property type="evidence" value="ECO:0007669"/>
    <property type="project" value="UniProtKB-SubCell"/>
</dbReference>
<dbReference type="RefSeq" id="XP_033576142.1">
    <property type="nucleotide sequence ID" value="XM_033725645.1"/>
</dbReference>
<protein>
    <recommendedName>
        <fullName evidence="6">Amino acid permease/ SLC12A domain-containing protein</fullName>
    </recommendedName>
</protein>
<keyword evidence="8" id="KW-1185">Reference proteome</keyword>
<feature type="transmembrane region" description="Helical" evidence="5">
    <location>
        <begin position="260"/>
        <end position="282"/>
    </location>
</feature>
<evidence type="ECO:0000256" key="5">
    <source>
        <dbReference type="SAM" id="Phobius"/>
    </source>
</evidence>
<evidence type="ECO:0000313" key="9">
    <source>
        <dbReference type="RefSeq" id="XP_033576142.1"/>
    </source>
</evidence>
<feature type="transmembrane region" description="Helical" evidence="5">
    <location>
        <begin position="198"/>
        <end position="217"/>
    </location>
</feature>
<gene>
    <name evidence="7 9" type="ORF">BDZ99DRAFT_521623</name>
</gene>
<dbReference type="Gene3D" id="1.20.1740.10">
    <property type="entry name" value="Amino acid/polyamine transporter I"/>
    <property type="match status" value="1"/>
</dbReference>
<feature type="transmembrane region" description="Helical" evidence="5">
    <location>
        <begin position="90"/>
        <end position="111"/>
    </location>
</feature>
<dbReference type="InterPro" id="IPR004841">
    <property type="entry name" value="AA-permease/SLC12A_dom"/>
</dbReference>
<dbReference type="InterPro" id="IPR050524">
    <property type="entry name" value="APC_YAT"/>
</dbReference>
<reference evidence="9" key="3">
    <citation type="submission" date="2025-04" db="UniProtKB">
        <authorList>
            <consortium name="RefSeq"/>
        </authorList>
    </citation>
    <scope>IDENTIFICATION</scope>
    <source>
        <strain evidence="9">CBS 304.34</strain>
    </source>
</reference>
<keyword evidence="3 5" id="KW-1133">Transmembrane helix</keyword>
<dbReference type="Pfam" id="PF00324">
    <property type="entry name" value="AA_permease"/>
    <property type="match status" value="1"/>
</dbReference>
<dbReference type="GO" id="GO:0015171">
    <property type="term" value="F:amino acid transmembrane transporter activity"/>
    <property type="evidence" value="ECO:0007669"/>
    <property type="project" value="TreeGrafter"/>
</dbReference>
<keyword evidence="2 5" id="KW-0812">Transmembrane</keyword>
<evidence type="ECO:0000313" key="7">
    <source>
        <dbReference type="EMBL" id="KAF2809178.1"/>
    </source>
</evidence>
<feature type="transmembrane region" description="Helical" evidence="5">
    <location>
        <begin position="65"/>
        <end position="84"/>
    </location>
</feature>
<proteinExistence type="predicted"/>
<dbReference type="Proteomes" id="UP000504636">
    <property type="component" value="Unplaced"/>
</dbReference>
<evidence type="ECO:0000256" key="4">
    <source>
        <dbReference type="ARBA" id="ARBA00023136"/>
    </source>
</evidence>
<evidence type="ECO:0000259" key="6">
    <source>
        <dbReference type="Pfam" id="PF00324"/>
    </source>
</evidence>
<dbReference type="OrthoDB" id="3900342at2759"/>
<dbReference type="EMBL" id="MU003702">
    <property type="protein sequence ID" value="KAF2809178.1"/>
    <property type="molecule type" value="Genomic_DNA"/>
</dbReference>
<evidence type="ECO:0000256" key="1">
    <source>
        <dbReference type="ARBA" id="ARBA00004141"/>
    </source>
</evidence>
<evidence type="ECO:0000313" key="8">
    <source>
        <dbReference type="Proteomes" id="UP000504636"/>
    </source>
</evidence>
<keyword evidence="4 5" id="KW-0472">Membrane</keyword>
<dbReference type="AlphaFoldDB" id="A0A6A6YKW8"/>
<sequence>MSVEKGSDIATDSKHILEDGASVRIEEQTATTAVFGEAVDLYGNVATAKELGYVQRGLKSRHLQLMALGGAIGTALFLGIGGALAQSGPLSVILGYSITGAAVYAMMMCLVEMTTWLPLPGAIPQYCSRYVDPATGFAVGWNNWYPSALAICTEISATAVLVQFWNDEINPAAWISIIIVVAVSLNIFAVSIYGEAEFIFAAIKIVTIVGLLITAFIEDLGGSPAGDRFGFRYWYNPGPAMKEVVASGNTGRFLGLLSTLMYAAFSYGGVEMMAVAAGEAVDPRKNVPKTVKRIFWRIVIFYVFRALAISVLVPFNDPELGSVPPWVIAVQPTHGMTGPVPPVEPSESLDNEIDPMFRRSNWRLGVNEVNVTDELDGPIFTNDVASEAELDILWKMMLLSFRLATKLIRHEGLQEF</sequence>